<sequence>MADARLDAFQPLRVQRAGDDVLAVLVDAIRGGLYRPGDHLPTQVELAAQLGVSRGVVREAMMALRRAGVVSVRRGRGGTVVASLEHLDDVLVQIRGQTRETLRTVLEARRVLESAAALLAAKRAKRSDWRELRALAGQLEALSEDPALFVRTDAAFHVAIARLSGNALLERFLRETFDEVIATTARLPVGRISTTEAIAMQHDLLVALESRDASAIAGAVDDHLAPLERALVGRRLSAV</sequence>
<name>A0A9E6XVP7_9ACTN</name>
<keyword evidence="6" id="KW-1185">Reference proteome</keyword>
<reference evidence="5" key="1">
    <citation type="journal article" date="2022" name="Int. J. Syst. Evol. Microbiol.">
        <title>Pseudomonas aegrilactucae sp. nov. and Pseudomonas morbosilactucae sp. nov., pathogens causing bacterial rot of lettuce in Japan.</title>
        <authorList>
            <person name="Sawada H."/>
            <person name="Fujikawa T."/>
            <person name="Satou M."/>
        </authorList>
    </citation>
    <scope>NUCLEOTIDE SEQUENCE</scope>
    <source>
        <strain evidence="5">0166_1</strain>
    </source>
</reference>
<dbReference type="PANTHER" id="PTHR43537:SF5">
    <property type="entry name" value="UXU OPERON TRANSCRIPTIONAL REGULATOR"/>
    <property type="match status" value="1"/>
</dbReference>
<dbReference type="Pfam" id="PF07729">
    <property type="entry name" value="FCD"/>
    <property type="match status" value="1"/>
</dbReference>
<dbReference type="PANTHER" id="PTHR43537">
    <property type="entry name" value="TRANSCRIPTIONAL REGULATOR, GNTR FAMILY"/>
    <property type="match status" value="1"/>
</dbReference>
<dbReference type="Proteomes" id="UP001162834">
    <property type="component" value="Chromosome"/>
</dbReference>
<organism evidence="5 6">
    <name type="scientific">Capillimicrobium parvum</name>
    <dbReference type="NCBI Taxonomy" id="2884022"/>
    <lineage>
        <taxon>Bacteria</taxon>
        <taxon>Bacillati</taxon>
        <taxon>Actinomycetota</taxon>
        <taxon>Thermoleophilia</taxon>
        <taxon>Solirubrobacterales</taxon>
        <taxon>Capillimicrobiaceae</taxon>
        <taxon>Capillimicrobium</taxon>
    </lineage>
</organism>
<dbReference type="SUPFAM" id="SSF48008">
    <property type="entry name" value="GntR ligand-binding domain-like"/>
    <property type="match status" value="1"/>
</dbReference>
<accession>A0A9E6XVP7</accession>
<dbReference type="InterPro" id="IPR008920">
    <property type="entry name" value="TF_FadR/GntR_C"/>
</dbReference>
<evidence type="ECO:0000259" key="4">
    <source>
        <dbReference type="PROSITE" id="PS50949"/>
    </source>
</evidence>
<feature type="domain" description="HTH gntR-type" evidence="4">
    <location>
        <begin position="15"/>
        <end position="84"/>
    </location>
</feature>
<dbReference type="SMART" id="SM00345">
    <property type="entry name" value="HTH_GNTR"/>
    <property type="match status" value="1"/>
</dbReference>
<dbReference type="SMART" id="SM00895">
    <property type="entry name" value="FCD"/>
    <property type="match status" value="1"/>
</dbReference>
<evidence type="ECO:0000256" key="1">
    <source>
        <dbReference type="ARBA" id="ARBA00023015"/>
    </source>
</evidence>
<dbReference type="InterPro" id="IPR036390">
    <property type="entry name" value="WH_DNA-bd_sf"/>
</dbReference>
<dbReference type="Gene3D" id="1.10.10.10">
    <property type="entry name" value="Winged helix-like DNA-binding domain superfamily/Winged helix DNA-binding domain"/>
    <property type="match status" value="1"/>
</dbReference>
<dbReference type="GO" id="GO:0003677">
    <property type="term" value="F:DNA binding"/>
    <property type="evidence" value="ECO:0007669"/>
    <property type="project" value="UniProtKB-KW"/>
</dbReference>
<dbReference type="InterPro" id="IPR011711">
    <property type="entry name" value="GntR_C"/>
</dbReference>
<dbReference type="PROSITE" id="PS50949">
    <property type="entry name" value="HTH_GNTR"/>
    <property type="match status" value="1"/>
</dbReference>
<dbReference type="GO" id="GO:0003700">
    <property type="term" value="F:DNA-binding transcription factor activity"/>
    <property type="evidence" value="ECO:0007669"/>
    <property type="project" value="InterPro"/>
</dbReference>
<evidence type="ECO:0000313" key="6">
    <source>
        <dbReference type="Proteomes" id="UP001162834"/>
    </source>
</evidence>
<dbReference type="AlphaFoldDB" id="A0A9E6XVP7"/>
<keyword evidence="2" id="KW-0238">DNA-binding</keyword>
<dbReference type="EMBL" id="CP087164">
    <property type="protein sequence ID" value="UGS35298.1"/>
    <property type="molecule type" value="Genomic_DNA"/>
</dbReference>
<dbReference type="InterPro" id="IPR036388">
    <property type="entry name" value="WH-like_DNA-bd_sf"/>
</dbReference>
<evidence type="ECO:0000256" key="3">
    <source>
        <dbReference type="ARBA" id="ARBA00023163"/>
    </source>
</evidence>
<evidence type="ECO:0000256" key="2">
    <source>
        <dbReference type="ARBA" id="ARBA00023125"/>
    </source>
</evidence>
<dbReference type="SUPFAM" id="SSF46785">
    <property type="entry name" value="Winged helix' DNA-binding domain"/>
    <property type="match status" value="1"/>
</dbReference>
<dbReference type="PRINTS" id="PR00035">
    <property type="entry name" value="HTHGNTR"/>
</dbReference>
<dbReference type="CDD" id="cd07377">
    <property type="entry name" value="WHTH_GntR"/>
    <property type="match status" value="1"/>
</dbReference>
<dbReference type="Pfam" id="PF00392">
    <property type="entry name" value="GntR"/>
    <property type="match status" value="1"/>
</dbReference>
<keyword evidence="1" id="KW-0805">Transcription regulation</keyword>
<keyword evidence="3" id="KW-0804">Transcription</keyword>
<dbReference type="InterPro" id="IPR000524">
    <property type="entry name" value="Tscrpt_reg_HTH_GntR"/>
</dbReference>
<evidence type="ECO:0000313" key="5">
    <source>
        <dbReference type="EMBL" id="UGS35298.1"/>
    </source>
</evidence>
<dbReference type="Gene3D" id="1.20.120.530">
    <property type="entry name" value="GntR ligand-binding domain-like"/>
    <property type="match status" value="1"/>
</dbReference>
<gene>
    <name evidence="5" type="primary">nanR_4</name>
    <name evidence="5" type="ORF">DSM104329_01685</name>
</gene>
<proteinExistence type="predicted"/>
<dbReference type="KEGG" id="sbae:DSM104329_01685"/>
<protein>
    <submittedName>
        <fullName evidence="5">HTH-type transcriptional repressor NanR</fullName>
    </submittedName>
</protein>